<keyword evidence="6" id="KW-1185">Reference proteome</keyword>
<accession>N1UR30</accession>
<dbReference type="AlphaFoldDB" id="N1UR30"/>
<reference evidence="5 6" key="1">
    <citation type="journal article" date="2013" name="Genome Announc.">
        <title>Draft Genome Sequence of Arthrobacter crystallopoietes Strain BAB-32, Revealing Genes for Bioremediation.</title>
        <authorList>
            <person name="Joshi M.N."/>
            <person name="Pandit A.S."/>
            <person name="Sharma A."/>
            <person name="Pandya R.V."/>
            <person name="Desai S.M."/>
            <person name="Saxena A.K."/>
            <person name="Bagatharia S.B."/>
        </authorList>
    </citation>
    <scope>NUCLEOTIDE SEQUENCE [LARGE SCALE GENOMIC DNA]</scope>
    <source>
        <strain evidence="5 6">BAB-32</strain>
    </source>
</reference>
<evidence type="ECO:0000256" key="1">
    <source>
        <dbReference type="ARBA" id="ARBA00022676"/>
    </source>
</evidence>
<evidence type="ECO:0000313" key="5">
    <source>
        <dbReference type="EMBL" id="EMY32866.1"/>
    </source>
</evidence>
<dbReference type="PANTHER" id="PTHR46401">
    <property type="entry name" value="GLYCOSYLTRANSFERASE WBBK-RELATED"/>
    <property type="match status" value="1"/>
</dbReference>
<feature type="compositionally biased region" description="Low complexity" evidence="3">
    <location>
        <begin position="333"/>
        <end position="353"/>
    </location>
</feature>
<dbReference type="InterPro" id="IPR028098">
    <property type="entry name" value="Glyco_trans_4-like_N"/>
</dbReference>
<sequence>MGAANPAVQTLGVDLEILSGIQGADLVHSHTWYANMAGHLAALLHGIPHVLSAHSLEPLRPWKAEQLGGGYALSSWVERTAYEAAAAIIAVSHGMRADILRCYPQVDPEKVKVVHNGIDVDMWQRDENDDAVRALGIDPHRPSVVFVGRNTRQKGVPYLLRAADQLPPEVQLVLCLGAADTPELAAETNALIDGLKTRRDGVVLIERMLPRHELIQVLSHATGLCVPLGLRAAGHRQPRSHGLRRGSRGQRYRRHPRGRRGRRHRNPGSAGAGAGRHRHSAGPRRLRPRLRRSADRDRQRPGPRQGAGRGGPPPGRRAFLLDIDRRQHARGVPQRPAAGLRPPRPGTATPGPASAWPLPCPAAWQPSPAAGRCRWRAAGGRSRLPRPGAAVRPRWRWPRGGAQDRIRTPRPGPARRGAAAGAAGGCSRRAFWPAGPTNGRSSDTRRGSSRPGPARTGPGPRSGSGGSRRRQCPARRG</sequence>
<dbReference type="GO" id="GO:0009103">
    <property type="term" value="P:lipopolysaccharide biosynthetic process"/>
    <property type="evidence" value="ECO:0007669"/>
    <property type="project" value="TreeGrafter"/>
</dbReference>
<dbReference type="Pfam" id="PF13439">
    <property type="entry name" value="Glyco_transf_4"/>
    <property type="match status" value="1"/>
</dbReference>
<organism evidence="5 6">
    <name type="scientific">Arthrobacter crystallopoietes BAB-32</name>
    <dbReference type="NCBI Taxonomy" id="1246476"/>
    <lineage>
        <taxon>Bacteria</taxon>
        <taxon>Bacillati</taxon>
        <taxon>Actinomycetota</taxon>
        <taxon>Actinomycetes</taxon>
        <taxon>Micrococcales</taxon>
        <taxon>Micrococcaceae</taxon>
        <taxon>Crystallibacter</taxon>
    </lineage>
</organism>
<feature type="compositionally biased region" description="Basic residues" evidence="3">
    <location>
        <begin position="275"/>
        <end position="291"/>
    </location>
</feature>
<dbReference type="GO" id="GO:0016757">
    <property type="term" value="F:glycosyltransferase activity"/>
    <property type="evidence" value="ECO:0007669"/>
    <property type="project" value="UniProtKB-KW"/>
</dbReference>
<feature type="compositionally biased region" description="Basic residues" evidence="3">
    <location>
        <begin position="467"/>
        <end position="477"/>
    </location>
</feature>
<dbReference type="NCBIfam" id="TIGR02149">
    <property type="entry name" value="glgA_Coryne"/>
    <property type="match status" value="1"/>
</dbReference>
<feature type="region of interest" description="Disordered" evidence="3">
    <location>
        <begin position="330"/>
        <end position="358"/>
    </location>
</feature>
<evidence type="ECO:0000256" key="3">
    <source>
        <dbReference type="SAM" id="MobiDB-lite"/>
    </source>
</evidence>
<feature type="compositionally biased region" description="Low complexity" evidence="3">
    <location>
        <begin position="414"/>
        <end position="430"/>
    </location>
</feature>
<dbReference type="SUPFAM" id="SSF53756">
    <property type="entry name" value="UDP-Glycosyltransferase/glycogen phosphorylase"/>
    <property type="match status" value="1"/>
</dbReference>
<dbReference type="EMBL" id="ANPE02000223">
    <property type="protein sequence ID" value="EMY32866.1"/>
    <property type="molecule type" value="Genomic_DNA"/>
</dbReference>
<feature type="domain" description="Glycosyltransferase subfamily 4-like N-terminal" evidence="4">
    <location>
        <begin position="23"/>
        <end position="121"/>
    </location>
</feature>
<name>N1UR30_9MICC</name>
<feature type="compositionally biased region" description="Low complexity" evidence="3">
    <location>
        <begin position="449"/>
        <end position="459"/>
    </location>
</feature>
<feature type="region of interest" description="Disordered" evidence="3">
    <location>
        <begin position="234"/>
        <end position="318"/>
    </location>
</feature>
<dbReference type="Gene3D" id="3.40.50.2000">
    <property type="entry name" value="Glycogen Phosphorylase B"/>
    <property type="match status" value="2"/>
</dbReference>
<evidence type="ECO:0000256" key="2">
    <source>
        <dbReference type="ARBA" id="ARBA00022679"/>
    </source>
</evidence>
<feature type="region of interest" description="Disordered" evidence="3">
    <location>
        <begin position="378"/>
        <end position="477"/>
    </location>
</feature>
<gene>
    <name evidence="5" type="ORF">D477_017914</name>
</gene>
<dbReference type="Proteomes" id="UP000010729">
    <property type="component" value="Unassembled WGS sequence"/>
</dbReference>
<keyword evidence="2" id="KW-0808">Transferase</keyword>
<proteinExistence type="predicted"/>
<feature type="compositionally biased region" description="Basic residues" evidence="3">
    <location>
        <begin position="234"/>
        <end position="266"/>
    </location>
</feature>
<evidence type="ECO:0000313" key="6">
    <source>
        <dbReference type="Proteomes" id="UP000010729"/>
    </source>
</evidence>
<dbReference type="GO" id="GO:0009250">
    <property type="term" value="P:glucan biosynthetic process"/>
    <property type="evidence" value="ECO:0007669"/>
    <property type="project" value="InterPro"/>
</dbReference>
<evidence type="ECO:0000259" key="4">
    <source>
        <dbReference type="Pfam" id="PF13439"/>
    </source>
</evidence>
<dbReference type="CDD" id="cd03801">
    <property type="entry name" value="GT4_PimA-like"/>
    <property type="match status" value="1"/>
</dbReference>
<protein>
    <submittedName>
        <fullName evidence="5">Glycogen synthase</fullName>
    </submittedName>
</protein>
<keyword evidence="1" id="KW-0328">Glycosyltransferase</keyword>
<dbReference type="InterPro" id="IPR011875">
    <property type="entry name" value="M1P_synthase"/>
</dbReference>
<comment type="caution">
    <text evidence="5">The sequence shown here is derived from an EMBL/GenBank/DDBJ whole genome shotgun (WGS) entry which is preliminary data.</text>
</comment>
<dbReference type="PANTHER" id="PTHR46401:SF2">
    <property type="entry name" value="GLYCOSYLTRANSFERASE WBBK-RELATED"/>
    <property type="match status" value="1"/>
</dbReference>